<dbReference type="GO" id="GO:0006281">
    <property type="term" value="P:DNA repair"/>
    <property type="evidence" value="ECO:0007669"/>
    <property type="project" value="TreeGrafter"/>
</dbReference>
<dbReference type="SMART" id="SM00490">
    <property type="entry name" value="HELICc"/>
    <property type="match status" value="1"/>
</dbReference>
<sequence>MAFKPKIVIDDANAKLLKDSQKEVIDEVFARQMKNGGLSLPLGMGKTRTGIILGLSLDKGMVLVVVSKTLLASWLDEIQKSFGDTLPFEVMHRSYQKSNYTTWIPKPSTKLVLTTPEVLTEGYDNYKLATRFIEHIVPPRFGPTIVHYHPPAAPMLLGEHSGVGRVFSTQWGCVLIDEIQRHTSVTTEKCRAISCLAAHHKWGLSGTMFDEPKSDRFLGFFVMLGIEGPRRLPDVPRFIDTFDGFRRYIVHRSENKEFVDRPEYQEIIVKHALEDSETKIFQTLKEVLNELNALVKQSKEAGDQVGLKKFSGYLMSMITYVRQALICPMIPIASMYCDMADFQVKSELSQIVTDKFRGLGLESYLQDERNILSSRFRAVLEKLSDHRAQKCIVFSSFRTTIELLAPFINETDRVTMTISSKMSIDKRRQVLKDFEESDNAVLLLPYDIGAEGLNLQCASVVMLMDLWWNSSKMEQAIGRIYRPGQRALHVFVYLFISNTGMEQKILAKNDIKSQILASLQNGPGIKMEVPRMTVKEIISIINLDDNEKSLKELRVKRKRVEVD</sequence>
<dbReference type="EMBL" id="MN740961">
    <property type="protein sequence ID" value="QHU20007.1"/>
    <property type="molecule type" value="Genomic_DNA"/>
</dbReference>
<evidence type="ECO:0000259" key="4">
    <source>
        <dbReference type="PROSITE" id="PS51192"/>
    </source>
</evidence>
<feature type="domain" description="Helicase ATP-binding" evidence="4">
    <location>
        <begin position="27"/>
        <end position="226"/>
    </location>
</feature>
<dbReference type="InterPro" id="IPR050628">
    <property type="entry name" value="SNF2_RAD54_helicase_TF"/>
</dbReference>
<proteinExistence type="predicted"/>
<evidence type="ECO:0000259" key="5">
    <source>
        <dbReference type="PROSITE" id="PS51194"/>
    </source>
</evidence>
<reference evidence="6" key="1">
    <citation type="journal article" date="2020" name="Nature">
        <title>Giant virus diversity and host interactions through global metagenomics.</title>
        <authorList>
            <person name="Schulz F."/>
            <person name="Roux S."/>
            <person name="Paez-Espino D."/>
            <person name="Jungbluth S."/>
            <person name="Walsh D.A."/>
            <person name="Denef V.J."/>
            <person name="McMahon K.D."/>
            <person name="Konstantinidis K.T."/>
            <person name="Eloe-Fadrosh E.A."/>
            <person name="Kyrpides N.C."/>
            <person name="Woyke T."/>
        </authorList>
    </citation>
    <scope>NUCLEOTIDE SEQUENCE</scope>
    <source>
        <strain evidence="6">GVMAG-S-3300013014-136</strain>
    </source>
</reference>
<dbReference type="SMART" id="SM00487">
    <property type="entry name" value="DEXDc"/>
    <property type="match status" value="1"/>
</dbReference>
<evidence type="ECO:0000313" key="6">
    <source>
        <dbReference type="EMBL" id="QHU20007.1"/>
    </source>
</evidence>
<dbReference type="SUPFAM" id="SSF52540">
    <property type="entry name" value="P-loop containing nucleoside triphosphate hydrolases"/>
    <property type="match status" value="2"/>
</dbReference>
<dbReference type="InterPro" id="IPR027417">
    <property type="entry name" value="P-loop_NTPase"/>
</dbReference>
<keyword evidence="3" id="KW-0067">ATP-binding</keyword>
<feature type="domain" description="Helicase C-terminal" evidence="5">
    <location>
        <begin position="375"/>
        <end position="538"/>
    </location>
</feature>
<evidence type="ECO:0000256" key="3">
    <source>
        <dbReference type="ARBA" id="ARBA00022840"/>
    </source>
</evidence>
<dbReference type="InterPro" id="IPR049730">
    <property type="entry name" value="SNF2/RAD54-like_C"/>
</dbReference>
<dbReference type="InterPro" id="IPR014001">
    <property type="entry name" value="Helicase_ATP-bd"/>
</dbReference>
<evidence type="ECO:0000256" key="2">
    <source>
        <dbReference type="ARBA" id="ARBA00022801"/>
    </source>
</evidence>
<dbReference type="PROSITE" id="PS51194">
    <property type="entry name" value="HELICASE_CTER"/>
    <property type="match status" value="1"/>
</dbReference>
<dbReference type="AlphaFoldDB" id="A0A6C0KTJ7"/>
<dbReference type="InterPro" id="IPR001650">
    <property type="entry name" value="Helicase_C-like"/>
</dbReference>
<dbReference type="PROSITE" id="PS51192">
    <property type="entry name" value="HELICASE_ATP_BIND_1"/>
    <property type="match status" value="1"/>
</dbReference>
<accession>A0A6C0KTJ7</accession>
<dbReference type="Pfam" id="PF00176">
    <property type="entry name" value="SNF2-rel_dom"/>
    <property type="match status" value="1"/>
</dbReference>
<dbReference type="CDD" id="cd18793">
    <property type="entry name" value="SF2_C_SNF"/>
    <property type="match status" value="1"/>
</dbReference>
<dbReference type="GO" id="GO:0008094">
    <property type="term" value="F:ATP-dependent activity, acting on DNA"/>
    <property type="evidence" value="ECO:0007669"/>
    <property type="project" value="TreeGrafter"/>
</dbReference>
<keyword evidence="1" id="KW-0547">Nucleotide-binding</keyword>
<dbReference type="GO" id="GO:0016787">
    <property type="term" value="F:hydrolase activity"/>
    <property type="evidence" value="ECO:0007669"/>
    <property type="project" value="UniProtKB-KW"/>
</dbReference>
<evidence type="ECO:0000256" key="1">
    <source>
        <dbReference type="ARBA" id="ARBA00022741"/>
    </source>
</evidence>
<evidence type="ECO:0008006" key="7">
    <source>
        <dbReference type="Google" id="ProtNLM"/>
    </source>
</evidence>
<organism evidence="6">
    <name type="scientific">viral metagenome</name>
    <dbReference type="NCBI Taxonomy" id="1070528"/>
    <lineage>
        <taxon>unclassified sequences</taxon>
        <taxon>metagenomes</taxon>
        <taxon>organismal metagenomes</taxon>
    </lineage>
</organism>
<dbReference type="Gene3D" id="3.40.50.300">
    <property type="entry name" value="P-loop containing nucleotide triphosphate hydrolases"/>
    <property type="match status" value="2"/>
</dbReference>
<dbReference type="InterPro" id="IPR000330">
    <property type="entry name" value="SNF2_N"/>
</dbReference>
<keyword evidence="2" id="KW-0378">Hydrolase</keyword>
<protein>
    <recommendedName>
        <fullName evidence="7">Helicase</fullName>
    </recommendedName>
</protein>
<dbReference type="GO" id="GO:0005524">
    <property type="term" value="F:ATP binding"/>
    <property type="evidence" value="ECO:0007669"/>
    <property type="project" value="UniProtKB-KW"/>
</dbReference>
<name>A0A6C0KTJ7_9ZZZZ</name>
<dbReference type="PANTHER" id="PTHR45626">
    <property type="entry name" value="TRANSCRIPTION TERMINATION FACTOR 2-RELATED"/>
    <property type="match status" value="1"/>
</dbReference>
<dbReference type="Pfam" id="PF00271">
    <property type="entry name" value="Helicase_C"/>
    <property type="match status" value="1"/>
</dbReference>
<dbReference type="GO" id="GO:0005634">
    <property type="term" value="C:nucleus"/>
    <property type="evidence" value="ECO:0007669"/>
    <property type="project" value="TreeGrafter"/>
</dbReference>